<evidence type="ECO:0000313" key="4">
    <source>
        <dbReference type="EMBL" id="ADL06478.1"/>
    </source>
</evidence>
<dbReference type="CDD" id="cd00947">
    <property type="entry name" value="TBP_aldolase_IIB"/>
    <property type="match status" value="1"/>
</dbReference>
<keyword evidence="3" id="KW-0862">Zinc</keyword>
<dbReference type="PANTHER" id="PTHR30304:SF0">
    <property type="entry name" value="D-TAGATOSE-1,6-BISPHOSPHATE ALDOLASE SUBUNIT GATY-RELATED"/>
    <property type="match status" value="1"/>
</dbReference>
<protein>
    <submittedName>
        <fullName evidence="4">Ketose-bisphosphate aldolase</fullName>
        <ecNumber evidence="4">4.1.2.29</ecNumber>
    </submittedName>
</protein>
<keyword evidence="4" id="KW-0456">Lyase</keyword>
<dbReference type="Proteomes" id="UP000001662">
    <property type="component" value="Chromosome"/>
</dbReference>
<evidence type="ECO:0000256" key="3">
    <source>
        <dbReference type="PIRSR" id="PIRSR001359-3"/>
    </source>
</evidence>
<dbReference type="PaxDb" id="610130-Closa_3967"/>
<proteinExistence type="predicted"/>
<feature type="binding site" evidence="2">
    <location>
        <begin position="228"/>
        <end position="231"/>
    </location>
    <ligand>
        <name>dihydroxyacetone phosphate</name>
        <dbReference type="ChEBI" id="CHEBI:57642"/>
    </ligand>
</feature>
<gene>
    <name evidence="4" type="ordered locus">Closa_3967</name>
</gene>
<dbReference type="InterPro" id="IPR050246">
    <property type="entry name" value="Class_II_FBP_aldolase"/>
</dbReference>
<feature type="binding site" evidence="3">
    <location>
        <position position="83"/>
    </location>
    <ligand>
        <name>Zn(2+)</name>
        <dbReference type="ChEBI" id="CHEBI:29105"/>
        <label>1</label>
        <note>catalytic</note>
    </ligand>
</feature>
<dbReference type="HOGENOM" id="CLU_040088_1_0_9"/>
<feature type="binding site" evidence="2">
    <location>
        <begin position="207"/>
        <end position="209"/>
    </location>
    <ligand>
        <name>dihydroxyacetone phosphate</name>
        <dbReference type="ChEBI" id="CHEBI:57642"/>
    </ligand>
</feature>
<comment type="cofactor">
    <cofactor evidence="3">
        <name>Zn(2+)</name>
        <dbReference type="ChEBI" id="CHEBI:29105"/>
    </cofactor>
    <text evidence="3">Binds 2 Zn(2+) ions per subunit. One is catalytic and the other provides a structural contribution.</text>
</comment>
<dbReference type="Gene3D" id="3.20.20.70">
    <property type="entry name" value="Aldolase class I"/>
    <property type="match status" value="1"/>
</dbReference>
<dbReference type="Pfam" id="PF01116">
    <property type="entry name" value="F_bP_aldolase"/>
    <property type="match status" value="1"/>
</dbReference>
<name>D9R1F5_LACSW</name>
<dbReference type="EC" id="4.1.2.29" evidence="4"/>
<dbReference type="RefSeq" id="WP_013274531.1">
    <property type="nucleotide sequence ID" value="NC_014376.1"/>
</dbReference>
<reference evidence="4" key="1">
    <citation type="submission" date="2010-07" db="EMBL/GenBank/DDBJ databases">
        <title>Complete sequence of Clostridium saccharolyticum WM1.</title>
        <authorList>
            <consortium name="US DOE Joint Genome Institute"/>
            <person name="Lucas S."/>
            <person name="Copeland A."/>
            <person name="Lapidus A."/>
            <person name="Cheng J.-F."/>
            <person name="Bruce D."/>
            <person name="Goodwin L."/>
            <person name="Pitluck S."/>
            <person name="Chertkov O."/>
            <person name="Detter J.C."/>
            <person name="Han C."/>
            <person name="Tapia R."/>
            <person name="Land M."/>
            <person name="Hauser L."/>
            <person name="Chang Y.-J."/>
            <person name="Jeffries C."/>
            <person name="Kyrpides N."/>
            <person name="Ivanova N."/>
            <person name="Mikhailova N."/>
            <person name="Mouttaki H."/>
            <person name="Lin L."/>
            <person name="Zhou J."/>
            <person name="Hemme C.L."/>
            <person name="Woyke T."/>
        </authorList>
    </citation>
    <scope>NUCLEOTIDE SEQUENCE [LARGE SCALE GENOMIC DNA]</scope>
    <source>
        <strain evidence="4">WM1</strain>
    </source>
</reference>
<sequence>MGLVKMKELLKQASEKNRAVGAFSVGNLEMVKGAVKAAEEMNTSIILQIAEVRLPHSPLMLMGPMMVEAARNAKVDIAVHLDHGKTLPVLKQALDYGFTSVMMDGSTLPFEENMAKTLEAVRLAREYGATVEAELGLVGGSEDGSIDEGIRCTNPDDARTFCQRTGVDALAVAIGNAHGNYPVAPRLAFDVLKAIDQKLDVPLVLHGGTGITPEDFRKAIGLGIRKINIATASFDSLTKEAEQYLESEGKHDYFGLNEAMVRGVYENVRQHIRIFQCIEPLT</sequence>
<feature type="binding site" evidence="2">
    <location>
        <position position="179"/>
    </location>
    <ligand>
        <name>dihydroxyacetone phosphate</name>
        <dbReference type="ChEBI" id="CHEBI:57642"/>
    </ligand>
</feature>
<dbReference type="KEGG" id="csh:Closa_3967"/>
<dbReference type="PROSITE" id="PS00806">
    <property type="entry name" value="ALDOLASE_CLASS_II_2"/>
    <property type="match status" value="1"/>
</dbReference>
<dbReference type="PIRSF" id="PIRSF001359">
    <property type="entry name" value="F_bP_aldolase_II"/>
    <property type="match status" value="1"/>
</dbReference>
<feature type="binding site" evidence="3">
    <location>
        <position position="206"/>
    </location>
    <ligand>
        <name>Zn(2+)</name>
        <dbReference type="ChEBI" id="CHEBI:29105"/>
        <label>1</label>
        <note>catalytic</note>
    </ligand>
</feature>
<dbReference type="NCBIfam" id="TIGR00167">
    <property type="entry name" value="cbbA"/>
    <property type="match status" value="1"/>
</dbReference>
<feature type="binding site" evidence="3">
    <location>
        <position position="134"/>
    </location>
    <ligand>
        <name>Zn(2+)</name>
        <dbReference type="ChEBI" id="CHEBI:29105"/>
        <label>2</label>
    </ligand>
</feature>
<dbReference type="eggNOG" id="COG0191">
    <property type="taxonomic scope" value="Bacteria"/>
</dbReference>
<dbReference type="GO" id="GO:0047441">
    <property type="term" value="F:5-dehydro-2-deoxyphosphogluconate aldolase activity"/>
    <property type="evidence" value="ECO:0007669"/>
    <property type="project" value="UniProtKB-EC"/>
</dbReference>
<feature type="binding site" evidence="3">
    <location>
        <position position="104"/>
    </location>
    <ligand>
        <name>Zn(2+)</name>
        <dbReference type="ChEBI" id="CHEBI:29105"/>
        <label>2</label>
    </ligand>
</feature>
<dbReference type="AlphaFoldDB" id="D9R1F5"/>
<dbReference type="GO" id="GO:0005975">
    <property type="term" value="P:carbohydrate metabolic process"/>
    <property type="evidence" value="ECO:0007669"/>
    <property type="project" value="InterPro"/>
</dbReference>
<keyword evidence="3" id="KW-0479">Metal-binding</keyword>
<dbReference type="SUPFAM" id="SSF51569">
    <property type="entry name" value="Aldolase"/>
    <property type="match status" value="1"/>
</dbReference>
<evidence type="ECO:0000256" key="2">
    <source>
        <dbReference type="PIRSR" id="PIRSR001359-2"/>
    </source>
</evidence>
<keyword evidence="5" id="KW-1185">Reference proteome</keyword>
<dbReference type="NCBIfam" id="NF005288">
    <property type="entry name" value="PRK06806.1"/>
    <property type="match status" value="1"/>
</dbReference>
<dbReference type="GO" id="GO:0008270">
    <property type="term" value="F:zinc ion binding"/>
    <property type="evidence" value="ECO:0007669"/>
    <property type="project" value="InterPro"/>
</dbReference>
<dbReference type="PANTHER" id="PTHR30304">
    <property type="entry name" value="D-TAGATOSE-1,6-BISPHOSPHATE ALDOLASE"/>
    <property type="match status" value="1"/>
</dbReference>
<evidence type="ECO:0000313" key="5">
    <source>
        <dbReference type="Proteomes" id="UP000001662"/>
    </source>
</evidence>
<organism evidence="4 5">
    <name type="scientific">Lacrimispora saccharolytica (strain ATCC 35040 / DSM 2544 / NRCC 2533 / WM1)</name>
    <name type="common">Clostridium saccharolyticum</name>
    <dbReference type="NCBI Taxonomy" id="610130"/>
    <lineage>
        <taxon>Bacteria</taxon>
        <taxon>Bacillati</taxon>
        <taxon>Bacillota</taxon>
        <taxon>Clostridia</taxon>
        <taxon>Lachnospirales</taxon>
        <taxon>Lachnospiraceae</taxon>
        <taxon>Lacrimispora</taxon>
    </lineage>
</organism>
<evidence type="ECO:0000256" key="1">
    <source>
        <dbReference type="PIRSR" id="PIRSR001359-1"/>
    </source>
</evidence>
<feature type="binding site" evidence="3">
    <location>
        <position position="178"/>
    </location>
    <ligand>
        <name>Zn(2+)</name>
        <dbReference type="ChEBI" id="CHEBI:29105"/>
        <label>1</label>
        <note>catalytic</note>
    </ligand>
</feature>
<dbReference type="EMBL" id="CP002109">
    <property type="protein sequence ID" value="ADL06478.1"/>
    <property type="molecule type" value="Genomic_DNA"/>
</dbReference>
<accession>D9R1F5</accession>
<dbReference type="OrthoDB" id="9803995at2"/>
<feature type="active site" description="Proton donor" evidence="1">
    <location>
        <position position="82"/>
    </location>
</feature>
<dbReference type="InterPro" id="IPR013785">
    <property type="entry name" value="Aldolase_TIM"/>
</dbReference>
<dbReference type="InterPro" id="IPR000771">
    <property type="entry name" value="FBA_II"/>
</dbReference>
<dbReference type="STRING" id="610130.Closa_3967"/>